<dbReference type="EMBL" id="VYYT01000046">
    <property type="protein sequence ID" value="KAK2774435.1"/>
    <property type="molecule type" value="Genomic_DNA"/>
</dbReference>
<name>A0AAD9YRE2_COLKA</name>
<sequence>MAKARQGNDNGECCNYYTMSGCGVCCSSAPSGLGSEWAHTHTHTPSSNTERKKTSQTESRRRRKLIKPPTMPTSYTPGEKTIKSNSRASRALSPRRRPHAAQSRGNNTTTDNRQHPPPGKSPTFFCLSRPGPPLPICTDLCGVCLACPANPCLREMSNEQRICYSPRRLAETCCERIMSEYP</sequence>
<proteinExistence type="predicted"/>
<feature type="region of interest" description="Disordered" evidence="1">
    <location>
        <begin position="34"/>
        <end position="122"/>
    </location>
</feature>
<keyword evidence="3" id="KW-1185">Reference proteome</keyword>
<evidence type="ECO:0000256" key="1">
    <source>
        <dbReference type="SAM" id="MobiDB-lite"/>
    </source>
</evidence>
<accession>A0AAD9YRE2</accession>
<dbReference type="Proteomes" id="UP001281614">
    <property type="component" value="Unassembled WGS sequence"/>
</dbReference>
<organism evidence="2 3">
    <name type="scientific">Colletotrichum kahawae</name>
    <name type="common">Coffee berry disease fungus</name>
    <dbReference type="NCBI Taxonomy" id="34407"/>
    <lineage>
        <taxon>Eukaryota</taxon>
        <taxon>Fungi</taxon>
        <taxon>Dikarya</taxon>
        <taxon>Ascomycota</taxon>
        <taxon>Pezizomycotina</taxon>
        <taxon>Sordariomycetes</taxon>
        <taxon>Hypocreomycetidae</taxon>
        <taxon>Glomerellales</taxon>
        <taxon>Glomerellaceae</taxon>
        <taxon>Colletotrichum</taxon>
        <taxon>Colletotrichum gloeosporioides species complex</taxon>
    </lineage>
</organism>
<protein>
    <submittedName>
        <fullName evidence="2">Uncharacterized protein</fullName>
    </submittedName>
</protein>
<evidence type="ECO:0000313" key="2">
    <source>
        <dbReference type="EMBL" id="KAK2774435.1"/>
    </source>
</evidence>
<comment type="caution">
    <text evidence="2">The sequence shown here is derived from an EMBL/GenBank/DDBJ whole genome shotgun (WGS) entry which is preliminary data.</text>
</comment>
<dbReference type="AlphaFoldDB" id="A0AAD9YRE2"/>
<gene>
    <name evidence="2" type="ORF">CKAH01_03668</name>
</gene>
<evidence type="ECO:0000313" key="3">
    <source>
        <dbReference type="Proteomes" id="UP001281614"/>
    </source>
</evidence>
<feature type="compositionally biased region" description="Basic and acidic residues" evidence="1">
    <location>
        <begin position="49"/>
        <end position="59"/>
    </location>
</feature>
<reference evidence="2" key="1">
    <citation type="submission" date="2023-02" db="EMBL/GenBank/DDBJ databases">
        <title>Colletotrichum kahawae CIFC_Que2 genome sequencing and assembly.</title>
        <authorList>
            <person name="Baroncelli R."/>
        </authorList>
    </citation>
    <scope>NUCLEOTIDE SEQUENCE</scope>
    <source>
        <strain evidence="2">CIFC_Que2</strain>
    </source>
</reference>